<dbReference type="AlphaFoldDB" id="A0A523VX00"/>
<dbReference type="NCBIfam" id="NF003843">
    <property type="entry name" value="PRK05422.1"/>
    <property type="match status" value="1"/>
</dbReference>
<evidence type="ECO:0000313" key="5">
    <source>
        <dbReference type="Proteomes" id="UP000319130"/>
    </source>
</evidence>
<dbReference type="Proteomes" id="UP000319130">
    <property type="component" value="Unassembled WGS sequence"/>
</dbReference>
<evidence type="ECO:0000256" key="2">
    <source>
        <dbReference type="ARBA" id="ARBA00022884"/>
    </source>
</evidence>
<proteinExistence type="inferred from homology"/>
<dbReference type="Gene3D" id="2.40.280.10">
    <property type="match status" value="1"/>
</dbReference>
<dbReference type="InterPro" id="IPR023620">
    <property type="entry name" value="SmpB"/>
</dbReference>
<dbReference type="GO" id="GO:0070930">
    <property type="term" value="P:trans-translation-dependent protein tagging"/>
    <property type="evidence" value="ECO:0007669"/>
    <property type="project" value="TreeGrafter"/>
</dbReference>
<dbReference type="PANTHER" id="PTHR30308">
    <property type="entry name" value="TMRNA-BINDING COMPONENT OF TRANS-TRANSLATION TAGGING COMPLEX"/>
    <property type="match status" value="1"/>
</dbReference>
<dbReference type="InterPro" id="IPR020081">
    <property type="entry name" value="SsrA-bd_prot_CS"/>
</dbReference>
<dbReference type="Pfam" id="PF01668">
    <property type="entry name" value="SmpB"/>
    <property type="match status" value="1"/>
</dbReference>
<sequence length="155" mass="17960">MPSKQFVNRKARHEYEILDRWEAGIALKGSEVKSIREGGVSFTGSFAHIKEGEAYLHNLHIAPYSAIGYSAGDPKRERKLLLHKREIQSLTGTLNQKGLTLIPLRIYFKRGIAKVEIGLARGRRLYDKRQKLKEKDTRRQIERTLKERDSKSLRF</sequence>
<protein>
    <recommendedName>
        <fullName evidence="3">SsrA-binding protein</fullName>
    </recommendedName>
    <alternativeName>
        <fullName evidence="3">Small protein B</fullName>
    </alternativeName>
</protein>
<comment type="function">
    <text evidence="3">Required for rescue of stalled ribosomes mediated by trans-translation. Binds to transfer-messenger RNA (tmRNA), required for stable association of tmRNA with ribosomes. tmRNA and SmpB together mimic tRNA shape, replacing the anticodon stem-loop with SmpB. tmRNA is encoded by the ssrA gene; the 2 termini fold to resemble tRNA(Ala) and it encodes a 'tag peptide', a short internal open reading frame. During trans-translation Ala-aminoacylated tmRNA acts like a tRNA, entering the A-site of stalled ribosomes, displacing the stalled mRNA. The ribosome then switches to translate the ORF on the tmRNA; the nascent peptide is terminated with the 'tag peptide' encoded by the tmRNA and targeted for degradation. The ribosome is freed to recommence translation, which seems to be the essential function of trans-translation.</text>
</comment>
<dbReference type="CDD" id="cd09294">
    <property type="entry name" value="SmpB"/>
    <property type="match status" value="1"/>
</dbReference>
<keyword evidence="1 3" id="KW-0963">Cytoplasm</keyword>
<dbReference type="InterPro" id="IPR000037">
    <property type="entry name" value="SsrA-bd_prot"/>
</dbReference>
<evidence type="ECO:0000256" key="1">
    <source>
        <dbReference type="ARBA" id="ARBA00022490"/>
    </source>
</evidence>
<evidence type="ECO:0000256" key="3">
    <source>
        <dbReference type="HAMAP-Rule" id="MF_00023"/>
    </source>
</evidence>
<dbReference type="EMBL" id="SOIZ01000368">
    <property type="protein sequence ID" value="TET59294.1"/>
    <property type="molecule type" value="Genomic_DNA"/>
</dbReference>
<name>A0A523VX00_UNCAE</name>
<gene>
    <name evidence="3 4" type="primary">smpB</name>
    <name evidence="4" type="ORF">E3J48_08030</name>
</gene>
<comment type="subcellular location">
    <subcellularLocation>
        <location evidence="3">Cytoplasm</location>
    </subcellularLocation>
    <text evidence="3">The tmRNA-SmpB complex associates with stalled 70S ribosomes.</text>
</comment>
<dbReference type="GO" id="GO:0005829">
    <property type="term" value="C:cytosol"/>
    <property type="evidence" value="ECO:0007669"/>
    <property type="project" value="TreeGrafter"/>
</dbReference>
<keyword evidence="2 3" id="KW-0694">RNA-binding</keyword>
<accession>A0A523VX00</accession>
<dbReference type="NCBIfam" id="TIGR00086">
    <property type="entry name" value="smpB"/>
    <property type="match status" value="1"/>
</dbReference>
<dbReference type="PROSITE" id="PS01317">
    <property type="entry name" value="SSRP"/>
    <property type="match status" value="1"/>
</dbReference>
<reference evidence="4 5" key="1">
    <citation type="submission" date="2019-03" db="EMBL/GenBank/DDBJ databases">
        <title>Metabolic potential of uncultured bacteria and archaea associated with petroleum seepage in deep-sea sediments.</title>
        <authorList>
            <person name="Dong X."/>
            <person name="Hubert C."/>
        </authorList>
    </citation>
    <scope>NUCLEOTIDE SEQUENCE [LARGE SCALE GENOMIC DNA]</scope>
    <source>
        <strain evidence="4">E29_bin52</strain>
    </source>
</reference>
<organism evidence="4 5">
    <name type="scientific">Aerophobetes bacterium</name>
    <dbReference type="NCBI Taxonomy" id="2030807"/>
    <lineage>
        <taxon>Bacteria</taxon>
        <taxon>Candidatus Aerophobota</taxon>
    </lineage>
</organism>
<evidence type="ECO:0000313" key="4">
    <source>
        <dbReference type="EMBL" id="TET59294.1"/>
    </source>
</evidence>
<comment type="similarity">
    <text evidence="3">Belongs to the SmpB family.</text>
</comment>
<dbReference type="HAMAP" id="MF_00023">
    <property type="entry name" value="SmpB"/>
    <property type="match status" value="1"/>
</dbReference>
<dbReference type="GO" id="GO:0070929">
    <property type="term" value="P:trans-translation"/>
    <property type="evidence" value="ECO:0007669"/>
    <property type="project" value="UniProtKB-UniRule"/>
</dbReference>
<dbReference type="PANTHER" id="PTHR30308:SF2">
    <property type="entry name" value="SSRA-BINDING PROTEIN"/>
    <property type="match status" value="1"/>
</dbReference>
<comment type="caution">
    <text evidence="4">The sequence shown here is derived from an EMBL/GenBank/DDBJ whole genome shotgun (WGS) entry which is preliminary data.</text>
</comment>
<dbReference type="SUPFAM" id="SSF74982">
    <property type="entry name" value="Small protein B (SmpB)"/>
    <property type="match status" value="1"/>
</dbReference>
<dbReference type="GO" id="GO:0003723">
    <property type="term" value="F:RNA binding"/>
    <property type="evidence" value="ECO:0007669"/>
    <property type="project" value="UniProtKB-UniRule"/>
</dbReference>